<feature type="chain" id="PRO_5043543371" evidence="1">
    <location>
        <begin position="23"/>
        <end position="162"/>
    </location>
</feature>
<dbReference type="SUPFAM" id="SSF143744">
    <property type="entry name" value="GlcG-like"/>
    <property type="match status" value="1"/>
</dbReference>
<name>A0AAW5W8N7_9ENTR</name>
<dbReference type="RefSeq" id="WP_267449235.1">
    <property type="nucleotide sequence ID" value="NZ_JANDBG010000017.1"/>
</dbReference>
<reference evidence="2" key="1">
    <citation type="submission" date="2022-07" db="EMBL/GenBank/DDBJ databases">
        <title>Genome Sequence of Citrobacter portucalensis from Edible Snails.</title>
        <authorList>
            <person name="Okafor A.C."/>
            <person name="Ogbo F.C."/>
            <person name="Ruppitsch W."/>
            <person name="Allerberger F."/>
        </authorList>
    </citation>
    <scope>NUCLEOTIDE SEQUENCE</scope>
    <source>
        <strain evidence="2">Igbk 7</strain>
    </source>
</reference>
<evidence type="ECO:0000313" key="3">
    <source>
        <dbReference type="Proteomes" id="UP001207430"/>
    </source>
</evidence>
<sequence>MLNIRNTAIVLSLSIASAVTYAQDTSVLNPQLINAMSTAAHDEARKLGVDISFSVVDEKGWPVFFQRYDNAMLLTTVLVPKKAYTSAITRMPSGELEKLTAPSAPLYGINTADPKLILIAGGYPLTYKGKVVGALGVGGGSWEQDEQMGQAALKAFKTVVEK</sequence>
<dbReference type="PANTHER" id="PTHR34309:SF1">
    <property type="entry name" value="PROTEIN GLCG"/>
    <property type="match status" value="1"/>
</dbReference>
<dbReference type="InterPro" id="IPR052517">
    <property type="entry name" value="GlcG_carb_metab_protein"/>
</dbReference>
<dbReference type="PANTHER" id="PTHR34309">
    <property type="entry name" value="SLR1406 PROTEIN"/>
    <property type="match status" value="1"/>
</dbReference>
<proteinExistence type="predicted"/>
<dbReference type="EMBL" id="JANDBG010000017">
    <property type="protein sequence ID" value="MCX9003536.1"/>
    <property type="molecule type" value="Genomic_DNA"/>
</dbReference>
<dbReference type="AlphaFoldDB" id="A0AAW5W8N7"/>
<dbReference type="Pfam" id="PF03928">
    <property type="entry name" value="HbpS-like"/>
    <property type="match status" value="1"/>
</dbReference>
<dbReference type="InterPro" id="IPR038084">
    <property type="entry name" value="PduO/GlcC-like_sf"/>
</dbReference>
<evidence type="ECO:0000313" key="2">
    <source>
        <dbReference type="EMBL" id="MCX9003536.1"/>
    </source>
</evidence>
<accession>A0AAW5W8N7</accession>
<gene>
    <name evidence="2" type="ORF">NLN86_17975</name>
</gene>
<dbReference type="InterPro" id="IPR005624">
    <property type="entry name" value="PduO/GlcC-like"/>
</dbReference>
<feature type="signal peptide" evidence="1">
    <location>
        <begin position="1"/>
        <end position="22"/>
    </location>
</feature>
<comment type="caution">
    <text evidence="2">The sequence shown here is derived from an EMBL/GenBank/DDBJ whole genome shotgun (WGS) entry which is preliminary data.</text>
</comment>
<keyword evidence="1" id="KW-0732">Signal</keyword>
<dbReference type="Proteomes" id="UP001207430">
    <property type="component" value="Unassembled WGS sequence"/>
</dbReference>
<organism evidence="2 3">
    <name type="scientific">Citrobacter portucalensis</name>
    <dbReference type="NCBI Taxonomy" id="1639133"/>
    <lineage>
        <taxon>Bacteria</taxon>
        <taxon>Pseudomonadati</taxon>
        <taxon>Pseudomonadota</taxon>
        <taxon>Gammaproteobacteria</taxon>
        <taxon>Enterobacterales</taxon>
        <taxon>Enterobacteriaceae</taxon>
        <taxon>Citrobacter</taxon>
        <taxon>Citrobacter freundii complex</taxon>
    </lineage>
</organism>
<evidence type="ECO:0000256" key="1">
    <source>
        <dbReference type="SAM" id="SignalP"/>
    </source>
</evidence>
<dbReference type="Gene3D" id="3.30.450.150">
    <property type="entry name" value="Haem-degrading domain"/>
    <property type="match status" value="1"/>
</dbReference>
<protein>
    <submittedName>
        <fullName evidence="2">Heme-binding protein</fullName>
    </submittedName>
</protein>